<name>A0A6P1ME05_9FIRM</name>
<keyword evidence="1" id="KW-0732">Signal</keyword>
<reference evidence="2 3" key="1">
    <citation type="submission" date="2020-01" db="EMBL/GenBank/DDBJ databases">
        <title>Genomic analysis of Aminipila sp. CBA3637.</title>
        <authorList>
            <person name="Kim Y.B."/>
            <person name="Roh S.W."/>
        </authorList>
    </citation>
    <scope>NUCLEOTIDE SEQUENCE [LARGE SCALE GENOMIC DNA]</scope>
    <source>
        <strain evidence="2 3">CBA3637</strain>
    </source>
</reference>
<feature type="signal peptide" evidence="1">
    <location>
        <begin position="1"/>
        <end position="19"/>
    </location>
</feature>
<accession>A0A6P1ME05</accession>
<evidence type="ECO:0000313" key="2">
    <source>
        <dbReference type="EMBL" id="QHI72137.1"/>
    </source>
</evidence>
<dbReference type="Proteomes" id="UP000463883">
    <property type="component" value="Chromosome"/>
</dbReference>
<evidence type="ECO:0000313" key="3">
    <source>
        <dbReference type="Proteomes" id="UP000463883"/>
    </source>
</evidence>
<proteinExistence type="predicted"/>
<dbReference type="KEGG" id="amic:Ami3637_06730"/>
<feature type="chain" id="PRO_5027094470" evidence="1">
    <location>
        <begin position="20"/>
        <end position="156"/>
    </location>
</feature>
<evidence type="ECO:0000256" key="1">
    <source>
        <dbReference type="SAM" id="SignalP"/>
    </source>
</evidence>
<organism evidence="2 3">
    <name type="scientific">Aminipila terrae</name>
    <dbReference type="NCBI Taxonomy" id="2697030"/>
    <lineage>
        <taxon>Bacteria</taxon>
        <taxon>Bacillati</taxon>
        <taxon>Bacillota</taxon>
        <taxon>Clostridia</taxon>
        <taxon>Peptostreptococcales</taxon>
        <taxon>Anaerovoracaceae</taxon>
        <taxon>Aminipila</taxon>
    </lineage>
</organism>
<gene>
    <name evidence="2" type="ORF">Ami3637_06730</name>
</gene>
<dbReference type="RefSeq" id="WP_162361907.1">
    <property type="nucleotide sequence ID" value="NZ_CP047591.1"/>
</dbReference>
<protein>
    <submittedName>
        <fullName evidence="2">Uncharacterized protein</fullName>
    </submittedName>
</protein>
<dbReference type="AlphaFoldDB" id="A0A6P1ME05"/>
<keyword evidence="3" id="KW-1185">Reference proteome</keyword>
<sequence>MVLLVLILTITCIPLTAMASESHGQVIDILADGYYITDPDGNVVPTARFTVDENVVLKPGYSLNAQNNVWYNGEILRFYASVSNARVTDLELKAQRVNSSKFNSLGSFIATQGQWYGCLECIGMPDGSQCYYRIKFINNGSSTMTIDSLTAKEYTP</sequence>
<dbReference type="EMBL" id="CP047591">
    <property type="protein sequence ID" value="QHI72137.1"/>
    <property type="molecule type" value="Genomic_DNA"/>
</dbReference>